<evidence type="ECO:0000313" key="2">
    <source>
        <dbReference type="EMBL" id="KAK1944936.1"/>
    </source>
</evidence>
<accession>A0AAD9GUR7</accession>
<dbReference type="NCBIfam" id="TIGR04336">
    <property type="entry name" value="AmmeMemoSam_B"/>
    <property type="match status" value="1"/>
</dbReference>
<dbReference type="HAMAP" id="MF_00055">
    <property type="entry name" value="MEMO1"/>
    <property type="match status" value="1"/>
</dbReference>
<dbReference type="CDD" id="cd07361">
    <property type="entry name" value="MEMO_like"/>
    <property type="match status" value="1"/>
</dbReference>
<organism evidence="2 3">
    <name type="scientific">Phytophthora citrophthora</name>
    <dbReference type="NCBI Taxonomy" id="4793"/>
    <lineage>
        <taxon>Eukaryota</taxon>
        <taxon>Sar</taxon>
        <taxon>Stramenopiles</taxon>
        <taxon>Oomycota</taxon>
        <taxon>Peronosporomycetes</taxon>
        <taxon>Peronosporales</taxon>
        <taxon>Peronosporaceae</taxon>
        <taxon>Phytophthora</taxon>
    </lineage>
</organism>
<evidence type="ECO:0000313" key="3">
    <source>
        <dbReference type="Proteomes" id="UP001259832"/>
    </source>
</evidence>
<proteinExistence type="inferred from homology"/>
<dbReference type="EMBL" id="JASMQC010000005">
    <property type="protein sequence ID" value="KAK1944936.1"/>
    <property type="molecule type" value="Genomic_DNA"/>
</dbReference>
<dbReference type="Gene3D" id="3.40.830.10">
    <property type="entry name" value="LigB-like"/>
    <property type="match status" value="1"/>
</dbReference>
<dbReference type="PANTHER" id="PTHR11060">
    <property type="entry name" value="PROTEIN MEMO1"/>
    <property type="match status" value="1"/>
</dbReference>
<reference evidence="2" key="1">
    <citation type="submission" date="2023-08" db="EMBL/GenBank/DDBJ databases">
        <title>Reference Genome Resource for the Citrus Pathogen Phytophthora citrophthora.</title>
        <authorList>
            <person name="Moller H."/>
            <person name="Coetzee B."/>
            <person name="Rose L.J."/>
            <person name="Van Niekerk J.M."/>
        </authorList>
    </citation>
    <scope>NUCLEOTIDE SEQUENCE</scope>
    <source>
        <strain evidence="2">STE-U-9442</strain>
    </source>
</reference>
<name>A0AAD9GUR7_9STRA</name>
<keyword evidence="3" id="KW-1185">Reference proteome</keyword>
<protein>
    <submittedName>
        <fullName evidence="2">Protein MEMO1</fullName>
    </submittedName>
</protein>
<dbReference type="Proteomes" id="UP001259832">
    <property type="component" value="Unassembled WGS sequence"/>
</dbReference>
<comment type="caution">
    <text evidence="2">The sequence shown here is derived from an EMBL/GenBank/DDBJ whole genome shotgun (WGS) entry which is preliminary data.</text>
</comment>
<sequence length="346" mass="39395">MSKKPEPSPVRVRLATHAGSWYSHDEHELEGELSGAVVVLFQFGKRVRSCDGDCMQVGWTPQRTATRRRNSQASVRLLGLMQVSGMLSQRFINWNIEADVHIVRYSGPTAAFAYHHLLDLDRIKRVFILGPSHHFYLRGCAVSTAHEYETPLGNIAIDHEVNEKLVDSGKFATMSMDVDEDEHSIEMHLPFIYKVMNGRKFTAVPILVGNTKSKMDEEYGKILAPYLENDENLFVISSDFCHWGPRFRYQPHDSTYGEIHEYIKYLDHQGMGFIERLDAEGFTRYLDETNNTICGRHPISLLLHSILASKKLKFALKFVKYAQSSACMRHGDSSVSYASAIVYSEP</sequence>
<dbReference type="PANTHER" id="PTHR11060:SF0">
    <property type="entry name" value="PROTEIN MEMO1"/>
    <property type="match status" value="1"/>
</dbReference>
<evidence type="ECO:0000256" key="1">
    <source>
        <dbReference type="ARBA" id="ARBA00006315"/>
    </source>
</evidence>
<comment type="similarity">
    <text evidence="1">Belongs to the MEMO1 family.</text>
</comment>
<dbReference type="InterPro" id="IPR002737">
    <property type="entry name" value="MEMO1_fam"/>
</dbReference>
<dbReference type="AlphaFoldDB" id="A0AAD9GUR7"/>
<dbReference type="Pfam" id="PF01875">
    <property type="entry name" value="Memo"/>
    <property type="match status" value="1"/>
</dbReference>
<gene>
    <name evidence="2" type="ORF">P3T76_003469</name>
</gene>